<keyword evidence="2" id="KW-0479">Metal-binding</keyword>
<dbReference type="InterPro" id="IPR010255">
    <property type="entry name" value="Haem_peroxidase_sf"/>
</dbReference>
<dbReference type="PROSITE" id="PS50292">
    <property type="entry name" value="PEROXIDASE_3"/>
    <property type="match status" value="1"/>
</dbReference>
<evidence type="ECO:0000256" key="3">
    <source>
        <dbReference type="SAM" id="SignalP"/>
    </source>
</evidence>
<accession>A0A0D8XT52</accession>
<evidence type="ECO:0000313" key="4">
    <source>
        <dbReference type="EMBL" id="KJH47788.1"/>
    </source>
</evidence>
<dbReference type="OrthoDB" id="6019201at2759"/>
<dbReference type="SUPFAM" id="SSF48113">
    <property type="entry name" value="Heme-dependent peroxidases"/>
    <property type="match status" value="2"/>
</dbReference>
<protein>
    <submittedName>
        <fullName evidence="4">Animal hem peroxidase</fullName>
    </submittedName>
</protein>
<keyword evidence="2" id="KW-0408">Iron</keyword>
<name>A0A0D8XT52_DICVI</name>
<dbReference type="GO" id="GO:0020037">
    <property type="term" value="F:heme binding"/>
    <property type="evidence" value="ECO:0007669"/>
    <property type="project" value="InterPro"/>
</dbReference>
<dbReference type="GO" id="GO:0046872">
    <property type="term" value="F:metal ion binding"/>
    <property type="evidence" value="ECO:0007669"/>
    <property type="project" value="UniProtKB-KW"/>
</dbReference>
<evidence type="ECO:0000313" key="5">
    <source>
        <dbReference type="Proteomes" id="UP000053766"/>
    </source>
</evidence>
<organism evidence="4 5">
    <name type="scientific">Dictyocaulus viviparus</name>
    <name type="common">Bovine lungworm</name>
    <dbReference type="NCBI Taxonomy" id="29172"/>
    <lineage>
        <taxon>Eukaryota</taxon>
        <taxon>Metazoa</taxon>
        <taxon>Ecdysozoa</taxon>
        <taxon>Nematoda</taxon>
        <taxon>Chromadorea</taxon>
        <taxon>Rhabditida</taxon>
        <taxon>Rhabditina</taxon>
        <taxon>Rhabditomorpha</taxon>
        <taxon>Strongyloidea</taxon>
        <taxon>Metastrongylidae</taxon>
        <taxon>Dictyocaulus</taxon>
    </lineage>
</organism>
<sequence>MILALTSLSSLIPFSILLNLLATECSEALRTQEFQRYDGWYNNLANRDWGSAGSRLHRDSPSNYEDGVYMMNLSLPSARVLSDLVFKGPSGIRNARNMTSMFAFFSQVVAYEIMASTQTSCPLEIMKIPVPPGDPVYDINGTGTDIPFTRAKYDKQSGQGFNSPREQVNERTAWIDGSFVYSVMEAWVATMRSFENGTLKEGNHKRNVKMSKNDYYEKDLTYSRYLNNHRIEVNERTAWIDGSFVYSVMEAWVATMRSFENGTLKEGNHKRYPPLNNPHIPLNNPPPPQIHRLLNPDRLFLLGDSRVNENPGLLSFGIILYRWHNILALKIQKANPTWTDEELFQAARRWLIATLQKIIFYDFVPALINEDVKPYVKYMPHVPPGISHAFAAAAFRFPHSIVPPAMILRKNVNACEFREEVGGFPALRLCQNWWNAQDIVQEYTVDEIILGMASQVSEADDVIVVEDLRDYIFGPMHFTRLDVVASSIMRGRDNGLPSYNELRKAFNLPEKTWETINPKLYKKRRTMFNKLAALYGGDISYLDAYVGGMLEVDNGPGDLFKAIIKDQFERLRDSDR</sequence>
<keyword evidence="1 4" id="KW-0560">Oxidoreductase</keyword>
<keyword evidence="3" id="KW-0732">Signal</keyword>
<dbReference type="Gene3D" id="1.10.640.10">
    <property type="entry name" value="Haem peroxidase domain superfamily, animal type"/>
    <property type="match status" value="2"/>
</dbReference>
<feature type="binding site" description="axial binding residue" evidence="2">
    <location>
        <position position="399"/>
    </location>
    <ligand>
        <name>heme b</name>
        <dbReference type="ChEBI" id="CHEBI:60344"/>
    </ligand>
    <ligandPart>
        <name>Fe</name>
        <dbReference type="ChEBI" id="CHEBI:18248"/>
    </ligandPart>
</feature>
<dbReference type="EMBL" id="KN716293">
    <property type="protein sequence ID" value="KJH47788.1"/>
    <property type="molecule type" value="Genomic_DNA"/>
</dbReference>
<dbReference type="Pfam" id="PF03098">
    <property type="entry name" value="An_peroxidase"/>
    <property type="match status" value="2"/>
</dbReference>
<dbReference type="GO" id="GO:0006979">
    <property type="term" value="P:response to oxidative stress"/>
    <property type="evidence" value="ECO:0007669"/>
    <property type="project" value="InterPro"/>
</dbReference>
<dbReference type="AlphaFoldDB" id="A0A0D8XT52"/>
<dbReference type="InterPro" id="IPR019791">
    <property type="entry name" value="Haem_peroxidase_animal"/>
</dbReference>
<reference evidence="5" key="2">
    <citation type="journal article" date="2016" name="Sci. Rep.">
        <title>Dictyocaulus viviparus genome, variome and transcriptome elucidate lungworm biology and support future intervention.</title>
        <authorList>
            <person name="McNulty S.N."/>
            <person name="Strube C."/>
            <person name="Rosa B.A."/>
            <person name="Martin J.C."/>
            <person name="Tyagi R."/>
            <person name="Choi Y.J."/>
            <person name="Wang Q."/>
            <person name="Hallsworth Pepin K."/>
            <person name="Zhang X."/>
            <person name="Ozersky P."/>
            <person name="Wilson R.K."/>
            <person name="Sternberg P.W."/>
            <person name="Gasser R.B."/>
            <person name="Mitreva M."/>
        </authorList>
    </citation>
    <scope>NUCLEOTIDE SEQUENCE [LARGE SCALE GENOMIC DNA]</scope>
    <source>
        <strain evidence="5">HannoverDv2000</strain>
    </source>
</reference>
<feature type="signal peptide" evidence="3">
    <location>
        <begin position="1"/>
        <end position="28"/>
    </location>
</feature>
<dbReference type="GO" id="GO:0004601">
    <property type="term" value="F:peroxidase activity"/>
    <property type="evidence" value="ECO:0007669"/>
    <property type="project" value="UniProtKB-KW"/>
</dbReference>
<reference evidence="4 5" key="1">
    <citation type="submission" date="2013-11" db="EMBL/GenBank/DDBJ databases">
        <title>Draft genome of the bovine lungworm Dictyocaulus viviparus.</title>
        <authorList>
            <person name="Mitreva M."/>
        </authorList>
    </citation>
    <scope>NUCLEOTIDE SEQUENCE [LARGE SCALE GENOMIC DNA]</scope>
    <source>
        <strain evidence="4 5">HannoverDv2000</strain>
    </source>
</reference>
<dbReference type="PANTHER" id="PTHR11475:SF144">
    <property type="entry name" value="NAD(P)H OXIDASE (H2O2-FORMING)"/>
    <property type="match status" value="1"/>
</dbReference>
<feature type="chain" id="PRO_5002336080" evidence="3">
    <location>
        <begin position="29"/>
        <end position="576"/>
    </location>
</feature>
<proteinExistence type="predicted"/>
<dbReference type="PANTHER" id="PTHR11475">
    <property type="entry name" value="OXIDASE/PEROXIDASE"/>
    <property type="match status" value="1"/>
</dbReference>
<evidence type="ECO:0000256" key="1">
    <source>
        <dbReference type="ARBA" id="ARBA00022559"/>
    </source>
</evidence>
<dbReference type="STRING" id="29172.A0A0D8XT52"/>
<evidence type="ECO:0000256" key="2">
    <source>
        <dbReference type="PIRSR" id="PIRSR619791-2"/>
    </source>
</evidence>
<dbReference type="Proteomes" id="UP000053766">
    <property type="component" value="Unassembled WGS sequence"/>
</dbReference>
<keyword evidence="2" id="KW-0349">Heme</keyword>
<keyword evidence="5" id="KW-1185">Reference proteome</keyword>
<dbReference type="InterPro" id="IPR037120">
    <property type="entry name" value="Haem_peroxidase_sf_animal"/>
</dbReference>
<keyword evidence="1 4" id="KW-0575">Peroxidase</keyword>
<gene>
    <name evidence="4" type="ORF">DICVIV_06141</name>
</gene>